<dbReference type="PRINTS" id="PR00895">
    <property type="entry name" value="PENTAXIN"/>
</dbReference>
<reference evidence="14" key="1">
    <citation type="submission" date="2025-08" db="UniProtKB">
        <authorList>
            <consortium name="RefSeq"/>
        </authorList>
    </citation>
    <scope>IDENTIFICATION</scope>
    <source>
        <tissue evidence="14">Kidney</tissue>
    </source>
</reference>
<dbReference type="GO" id="GO:0046597">
    <property type="term" value="P:host-mediated suppression of symbiont invasion"/>
    <property type="evidence" value="ECO:0007669"/>
    <property type="project" value="Ensembl"/>
</dbReference>
<evidence type="ECO:0000256" key="4">
    <source>
        <dbReference type="ARBA" id="ARBA00022729"/>
    </source>
</evidence>
<feature type="signal peptide" evidence="11">
    <location>
        <begin position="1"/>
        <end position="20"/>
    </location>
</feature>
<dbReference type="PANTHER" id="PTHR45869">
    <property type="entry name" value="C-REACTIVE PROTEIN-RELATED"/>
    <property type="match status" value="1"/>
</dbReference>
<feature type="disulfide bond" evidence="10">
    <location>
        <begin position="56"/>
        <end position="115"/>
    </location>
</feature>
<evidence type="ECO:0000313" key="14">
    <source>
        <dbReference type="RefSeq" id="XP_012886037.1"/>
    </source>
</evidence>
<keyword evidence="3 11" id="KW-0479">Metal-binding</keyword>
<accession>A0A1S3GDE8</accession>
<evidence type="ECO:0000256" key="6">
    <source>
        <dbReference type="ARBA" id="ARBA00023157"/>
    </source>
</evidence>
<keyword evidence="4 11" id="KW-0732">Signal</keyword>
<comment type="subcellular location">
    <subcellularLocation>
        <location evidence="1 11">Secreted</location>
    </subcellularLocation>
</comment>
<dbReference type="CDD" id="cd00152">
    <property type="entry name" value="PTX"/>
    <property type="match status" value="1"/>
</dbReference>
<gene>
    <name evidence="14" type="primary">Apcs</name>
</gene>
<evidence type="ECO:0000313" key="13">
    <source>
        <dbReference type="Proteomes" id="UP000081671"/>
    </source>
</evidence>
<sequence>MDMQMLLIFVFTSLLSEAFTQTDLGGKVFVFPTESSSDHVKIISQQEKPLQNFTLCLRAYSDLSRAYSLFSYNVEGKDNELLIYKERTGDYSLHIGGRKVTFKVMETLLSPVHLCASWESSTGIVEFWINGKPLVKKGLRQGYTIEPRGSIVLGQEQDSFGGEFDKSQSFVGEIGDLDMWDSVLSPEEILFEYQGSTTNPTYPNILNWKALHYEVNGYVIIKPLVWN</sequence>
<dbReference type="GO" id="GO:0042802">
    <property type="term" value="F:identical protein binding"/>
    <property type="evidence" value="ECO:0007669"/>
    <property type="project" value="Ensembl"/>
</dbReference>
<dbReference type="GeneID" id="105996494"/>
<feature type="chain" id="PRO_5010005700" description="Pentraxin family member" evidence="11">
    <location>
        <begin position="21"/>
        <end position="227"/>
    </location>
</feature>
<dbReference type="AlphaFoldDB" id="A0A1S3GDE8"/>
<evidence type="ECO:0000256" key="10">
    <source>
        <dbReference type="PROSITE-ProRule" id="PRU01172"/>
    </source>
</evidence>
<dbReference type="Gene3D" id="2.60.120.200">
    <property type="match status" value="1"/>
</dbReference>
<evidence type="ECO:0000256" key="7">
    <source>
        <dbReference type="ARBA" id="ARBA00023180"/>
    </source>
</evidence>
<dbReference type="STRING" id="10020.ENSDORP00000005198"/>
<dbReference type="GO" id="GO:0044871">
    <property type="term" value="P:negative regulation by host of viral glycoprotein metabolic process"/>
    <property type="evidence" value="ECO:0007669"/>
    <property type="project" value="Ensembl"/>
</dbReference>
<dbReference type="Proteomes" id="UP000081671">
    <property type="component" value="Unplaced"/>
</dbReference>
<proteinExistence type="inferred from homology"/>
<evidence type="ECO:0000256" key="1">
    <source>
        <dbReference type="ARBA" id="ARBA00004613"/>
    </source>
</evidence>
<comment type="subunit">
    <text evidence="11">Homopentamer. Pentaxin (or pentraxin) have a discoid arrangement of 5 non-covalently bound subunits.</text>
</comment>
<dbReference type="PROSITE" id="PS51828">
    <property type="entry name" value="PTX_2"/>
    <property type="match status" value="1"/>
</dbReference>
<dbReference type="CTD" id="325"/>
<dbReference type="InterPro" id="IPR051005">
    <property type="entry name" value="Pentraxin_domain"/>
</dbReference>
<evidence type="ECO:0000256" key="3">
    <source>
        <dbReference type="ARBA" id="ARBA00022723"/>
    </source>
</evidence>
<dbReference type="GO" id="GO:0001849">
    <property type="term" value="F:complement component C1q complex binding"/>
    <property type="evidence" value="ECO:0007669"/>
    <property type="project" value="Ensembl"/>
</dbReference>
<evidence type="ECO:0000256" key="9">
    <source>
        <dbReference type="ARBA" id="ARBA00038645"/>
    </source>
</evidence>
<dbReference type="InterPro" id="IPR030476">
    <property type="entry name" value="Pentaxin_CS"/>
</dbReference>
<keyword evidence="2" id="KW-0964">Secreted</keyword>
<evidence type="ECO:0000256" key="2">
    <source>
        <dbReference type="ARBA" id="ARBA00022525"/>
    </source>
</evidence>
<dbReference type="PANTHER" id="PTHR45869:SF5">
    <property type="entry name" value="SERUM AMYLOID P-COMPONENT"/>
    <property type="match status" value="1"/>
</dbReference>
<dbReference type="InterPro" id="IPR013320">
    <property type="entry name" value="ConA-like_dom_sf"/>
</dbReference>
<comment type="similarity">
    <text evidence="8 11">Belongs to the pentraxin family.</text>
</comment>
<keyword evidence="6 10" id="KW-1015">Disulfide bond</keyword>
<dbReference type="Pfam" id="PF00354">
    <property type="entry name" value="Pentaxin"/>
    <property type="match status" value="1"/>
</dbReference>
<protein>
    <recommendedName>
        <fullName evidence="11">Pentraxin family member</fullName>
    </recommendedName>
</protein>
<dbReference type="GO" id="GO:0005509">
    <property type="term" value="F:calcium ion binding"/>
    <property type="evidence" value="ECO:0007669"/>
    <property type="project" value="Ensembl"/>
</dbReference>
<evidence type="ECO:0000259" key="12">
    <source>
        <dbReference type="PROSITE" id="PS51828"/>
    </source>
</evidence>
<comment type="subunit">
    <text evidence="9">Homopentamer. Pentraxin (or pentaxin) have a discoid arrangement of 5 non-covalently bound subunits.</text>
</comment>
<dbReference type="GO" id="GO:0045656">
    <property type="term" value="P:negative regulation of monocyte differentiation"/>
    <property type="evidence" value="ECO:0007669"/>
    <property type="project" value="Ensembl"/>
</dbReference>
<evidence type="ECO:0000256" key="11">
    <source>
        <dbReference type="RuleBase" id="RU362112"/>
    </source>
</evidence>
<dbReference type="SUPFAM" id="SSF49899">
    <property type="entry name" value="Concanavalin A-like lectins/glucanases"/>
    <property type="match status" value="1"/>
</dbReference>
<comment type="cofactor">
    <cofactor evidence="11">
        <name>Ca(2+)</name>
        <dbReference type="ChEBI" id="CHEBI:29108"/>
    </cofactor>
    <text evidence="11">Binds 2 calcium ions per subunit.</text>
</comment>
<name>A0A1S3GDE8_DIPOR</name>
<dbReference type="FunCoup" id="A0A1S3GDE8">
    <property type="interactions" value="74"/>
</dbReference>
<dbReference type="OMA" id="NPNILDW"/>
<dbReference type="KEGG" id="dord:105996494"/>
<dbReference type="PROSITE" id="PS00289">
    <property type="entry name" value="PTX_1"/>
    <property type="match status" value="1"/>
</dbReference>
<evidence type="ECO:0000256" key="5">
    <source>
        <dbReference type="ARBA" id="ARBA00022837"/>
    </source>
</evidence>
<evidence type="ECO:0000256" key="8">
    <source>
        <dbReference type="ARBA" id="ARBA00038102"/>
    </source>
</evidence>
<dbReference type="SMART" id="SM00159">
    <property type="entry name" value="PTX"/>
    <property type="match status" value="1"/>
</dbReference>
<dbReference type="GO" id="GO:0005615">
    <property type="term" value="C:extracellular space"/>
    <property type="evidence" value="ECO:0007669"/>
    <property type="project" value="Ensembl"/>
</dbReference>
<feature type="domain" description="Pentraxin (PTX)" evidence="12">
    <location>
        <begin position="25"/>
        <end position="227"/>
    </location>
</feature>
<dbReference type="OrthoDB" id="547680at2759"/>
<keyword evidence="7" id="KW-0325">Glycoprotein</keyword>
<organism evidence="13 14">
    <name type="scientific">Dipodomys ordii</name>
    <name type="common">Ord's kangaroo rat</name>
    <dbReference type="NCBI Taxonomy" id="10020"/>
    <lineage>
        <taxon>Eukaryota</taxon>
        <taxon>Metazoa</taxon>
        <taxon>Chordata</taxon>
        <taxon>Craniata</taxon>
        <taxon>Vertebrata</taxon>
        <taxon>Euteleostomi</taxon>
        <taxon>Mammalia</taxon>
        <taxon>Eutheria</taxon>
        <taxon>Euarchontoglires</taxon>
        <taxon>Glires</taxon>
        <taxon>Rodentia</taxon>
        <taxon>Castorimorpha</taxon>
        <taxon>Heteromyidae</taxon>
        <taxon>Dipodomyinae</taxon>
        <taxon>Dipodomys</taxon>
    </lineage>
</organism>
<dbReference type="FunFam" id="2.60.120.200:FF:000070">
    <property type="entry name" value="Serum amyloid P-component"/>
    <property type="match status" value="1"/>
</dbReference>
<keyword evidence="13" id="KW-1185">Reference proteome</keyword>
<dbReference type="GO" id="GO:0046790">
    <property type="term" value="F:virion binding"/>
    <property type="evidence" value="ECO:0007669"/>
    <property type="project" value="Ensembl"/>
</dbReference>
<dbReference type="InParanoid" id="A0A1S3GDE8"/>
<dbReference type="InterPro" id="IPR001759">
    <property type="entry name" value="PTX_dom"/>
</dbReference>
<dbReference type="RefSeq" id="XP_012886037.1">
    <property type="nucleotide sequence ID" value="XM_013030583.1"/>
</dbReference>
<keyword evidence="5 11" id="KW-0106">Calcium</keyword>